<keyword evidence="2" id="KW-1185">Reference proteome</keyword>
<evidence type="ECO:0000313" key="2">
    <source>
        <dbReference type="Proteomes" id="UP001056120"/>
    </source>
</evidence>
<accession>A0ACB9I850</accession>
<evidence type="ECO:0000313" key="1">
    <source>
        <dbReference type="EMBL" id="KAI3803651.1"/>
    </source>
</evidence>
<sequence>MISNLAVLLLFLLFLTFQQHQQHIRLKSRAEQAALIELRSSLGLRTKYWPIKSDPCVKWIGVVCENGTVIEINVSGLKRTRIGNQNPSFSLKSLRFLDLSFCEISGAIPFSIGNLSRLSELYLSDNCFTGTVPSSLGLLARLSVLQLSRNSLTGLISSSFGYLGSISLLDISSNQLSGVIPEEFGGLLNLQYLNLSSNSLSSSIPTQLGNLASLVVLDLSSNNFTGNLPEALWSLPGLRFLDASDNSFMGSLPNNSLNDNATVAVFNLSHNMFYGVLTSILRRASSVDLSYNYFQGKMPDYAHDVAFFDKNCLRSLSSQRNVKECAVFYSMRGLPFDNFGLLNGALPLALHDHKNNQKVPILAAFSGGLRLILLFVISVIVAATDDFNDGNLMKNGYSCDVFKGVLENGIHIIIKRFGVHSRNNSYKVELDFFSKISHPRLVPLLGHCLENDKYKFLIYKSMPKGDLSSSLYRKGDPNESSKSLDWITRLKIAVGTAEGLSYLHHECFPPLVHRAVQASCILLDDKYEVRLGSLSKVCTQEGNIHSNRIPRFLRLLLTSQQSASVTAMCAYDVYCFGKSLILAEDLLEEVWAVAVIAKSCLNPKPSRRPLMRFILKALEIPLRVVRVETVSPAKLRVKCYRGKRLNG</sequence>
<organism evidence="1 2">
    <name type="scientific">Smallanthus sonchifolius</name>
    <dbReference type="NCBI Taxonomy" id="185202"/>
    <lineage>
        <taxon>Eukaryota</taxon>
        <taxon>Viridiplantae</taxon>
        <taxon>Streptophyta</taxon>
        <taxon>Embryophyta</taxon>
        <taxon>Tracheophyta</taxon>
        <taxon>Spermatophyta</taxon>
        <taxon>Magnoliopsida</taxon>
        <taxon>eudicotyledons</taxon>
        <taxon>Gunneridae</taxon>
        <taxon>Pentapetalae</taxon>
        <taxon>asterids</taxon>
        <taxon>campanulids</taxon>
        <taxon>Asterales</taxon>
        <taxon>Asteraceae</taxon>
        <taxon>Asteroideae</taxon>
        <taxon>Heliantheae alliance</taxon>
        <taxon>Millerieae</taxon>
        <taxon>Smallanthus</taxon>
    </lineage>
</organism>
<name>A0ACB9I850_9ASTR</name>
<protein>
    <submittedName>
        <fullName evidence="1">Uncharacterized protein</fullName>
    </submittedName>
</protein>
<comment type="caution">
    <text evidence="1">The sequence shown here is derived from an EMBL/GenBank/DDBJ whole genome shotgun (WGS) entry which is preliminary data.</text>
</comment>
<dbReference type="EMBL" id="CM042027">
    <property type="protein sequence ID" value="KAI3803651.1"/>
    <property type="molecule type" value="Genomic_DNA"/>
</dbReference>
<proteinExistence type="predicted"/>
<dbReference type="Proteomes" id="UP001056120">
    <property type="component" value="Linkage Group LG10"/>
</dbReference>
<reference evidence="1 2" key="2">
    <citation type="journal article" date="2022" name="Mol. Ecol. Resour.">
        <title>The genomes of chicory, endive, great burdock and yacon provide insights into Asteraceae paleo-polyploidization history and plant inulin production.</title>
        <authorList>
            <person name="Fan W."/>
            <person name="Wang S."/>
            <person name="Wang H."/>
            <person name="Wang A."/>
            <person name="Jiang F."/>
            <person name="Liu H."/>
            <person name="Zhao H."/>
            <person name="Xu D."/>
            <person name="Zhang Y."/>
        </authorList>
    </citation>
    <scope>NUCLEOTIDE SEQUENCE [LARGE SCALE GENOMIC DNA]</scope>
    <source>
        <strain evidence="2">cv. Yunnan</strain>
        <tissue evidence="1">Leaves</tissue>
    </source>
</reference>
<gene>
    <name evidence="1" type="ORF">L1987_31809</name>
</gene>
<reference evidence="2" key="1">
    <citation type="journal article" date="2022" name="Mol. Ecol. Resour.">
        <title>The genomes of chicory, endive, great burdock and yacon provide insights into Asteraceae palaeo-polyploidization history and plant inulin production.</title>
        <authorList>
            <person name="Fan W."/>
            <person name="Wang S."/>
            <person name="Wang H."/>
            <person name="Wang A."/>
            <person name="Jiang F."/>
            <person name="Liu H."/>
            <person name="Zhao H."/>
            <person name="Xu D."/>
            <person name="Zhang Y."/>
        </authorList>
    </citation>
    <scope>NUCLEOTIDE SEQUENCE [LARGE SCALE GENOMIC DNA]</scope>
    <source>
        <strain evidence="2">cv. Yunnan</strain>
    </source>
</reference>